<keyword evidence="4" id="KW-1185">Reference proteome</keyword>
<dbReference type="Gene3D" id="2.60.120.10">
    <property type="entry name" value="Jelly Rolls"/>
    <property type="match status" value="1"/>
</dbReference>
<reference evidence="3" key="1">
    <citation type="submission" date="2020-08" db="EMBL/GenBank/DDBJ databases">
        <title>Genome public.</title>
        <authorList>
            <person name="Liu C."/>
            <person name="Sun Q."/>
        </authorList>
    </citation>
    <scope>NUCLEOTIDE SEQUENCE</scope>
    <source>
        <strain evidence="3">NSJ-54</strain>
    </source>
</reference>
<dbReference type="Gene3D" id="1.10.260.40">
    <property type="entry name" value="lambda repressor-like DNA-binding domains"/>
    <property type="match status" value="1"/>
</dbReference>
<dbReference type="Pfam" id="PF01381">
    <property type="entry name" value="HTH_3"/>
    <property type="match status" value="1"/>
</dbReference>
<accession>A0A926EBW5</accession>
<sequence length="183" mass="20633">MEEKLKELAARVRELREVCDYTPEQLAKELGIDVDTYLGYEKDGYNIPINIIFQIANKFGVDFNELLSGESGKLDTYQVVRAGRGITADRYPGYHFKDLAYRYAHKVMQPLIVTLDPSEAPADLVSHSGQEFNLVLEGRMKLTFDNTEIVLNEGDSVYFNPTYLHGQSCVGDEPATFLTVIAE</sequence>
<dbReference type="InterPro" id="IPR001387">
    <property type="entry name" value="Cro/C1-type_HTH"/>
</dbReference>
<dbReference type="CDD" id="cd02209">
    <property type="entry name" value="cupin_XRE_C"/>
    <property type="match status" value="1"/>
</dbReference>
<dbReference type="SUPFAM" id="SSF51182">
    <property type="entry name" value="RmlC-like cupins"/>
    <property type="match status" value="1"/>
</dbReference>
<dbReference type="PANTHER" id="PTHR46797">
    <property type="entry name" value="HTH-TYPE TRANSCRIPTIONAL REGULATOR"/>
    <property type="match status" value="1"/>
</dbReference>
<organism evidence="3 4">
    <name type="scientific">Zongyangia hominis</name>
    <dbReference type="NCBI Taxonomy" id="2763677"/>
    <lineage>
        <taxon>Bacteria</taxon>
        <taxon>Bacillati</taxon>
        <taxon>Bacillota</taxon>
        <taxon>Clostridia</taxon>
        <taxon>Eubacteriales</taxon>
        <taxon>Oscillospiraceae</taxon>
        <taxon>Zongyangia</taxon>
    </lineage>
</organism>
<protein>
    <submittedName>
        <fullName evidence="3">Helix-turn-helix transcriptional regulator</fullName>
    </submittedName>
</protein>
<evidence type="ECO:0000313" key="3">
    <source>
        <dbReference type="EMBL" id="MBC8569394.1"/>
    </source>
</evidence>
<evidence type="ECO:0000256" key="1">
    <source>
        <dbReference type="ARBA" id="ARBA00023125"/>
    </source>
</evidence>
<name>A0A926EBW5_9FIRM</name>
<dbReference type="AlphaFoldDB" id="A0A926EBW5"/>
<evidence type="ECO:0000259" key="2">
    <source>
        <dbReference type="PROSITE" id="PS50943"/>
    </source>
</evidence>
<dbReference type="InterPro" id="IPR011051">
    <property type="entry name" value="RmlC_Cupin_sf"/>
</dbReference>
<evidence type="ECO:0000313" key="4">
    <source>
        <dbReference type="Proteomes" id="UP000660861"/>
    </source>
</evidence>
<dbReference type="GO" id="GO:0005829">
    <property type="term" value="C:cytosol"/>
    <property type="evidence" value="ECO:0007669"/>
    <property type="project" value="TreeGrafter"/>
</dbReference>
<keyword evidence="1" id="KW-0238">DNA-binding</keyword>
<dbReference type="Proteomes" id="UP000660861">
    <property type="component" value="Unassembled WGS sequence"/>
</dbReference>
<dbReference type="InterPro" id="IPR013096">
    <property type="entry name" value="Cupin_2"/>
</dbReference>
<dbReference type="SMART" id="SM00530">
    <property type="entry name" value="HTH_XRE"/>
    <property type="match status" value="1"/>
</dbReference>
<proteinExistence type="predicted"/>
<dbReference type="PROSITE" id="PS50943">
    <property type="entry name" value="HTH_CROC1"/>
    <property type="match status" value="1"/>
</dbReference>
<dbReference type="GO" id="GO:0003677">
    <property type="term" value="F:DNA binding"/>
    <property type="evidence" value="ECO:0007669"/>
    <property type="project" value="UniProtKB-KW"/>
</dbReference>
<dbReference type="InterPro" id="IPR010982">
    <property type="entry name" value="Lambda_DNA-bd_dom_sf"/>
</dbReference>
<dbReference type="CDD" id="cd00093">
    <property type="entry name" value="HTH_XRE"/>
    <property type="match status" value="1"/>
</dbReference>
<gene>
    <name evidence="3" type="ORF">H8709_00930</name>
</gene>
<dbReference type="EMBL" id="JACRTC010000001">
    <property type="protein sequence ID" value="MBC8569394.1"/>
    <property type="molecule type" value="Genomic_DNA"/>
</dbReference>
<dbReference type="SUPFAM" id="SSF47413">
    <property type="entry name" value="lambda repressor-like DNA-binding domains"/>
    <property type="match status" value="1"/>
</dbReference>
<dbReference type="InterPro" id="IPR050807">
    <property type="entry name" value="TransReg_Diox_bact_type"/>
</dbReference>
<dbReference type="InterPro" id="IPR014710">
    <property type="entry name" value="RmlC-like_jellyroll"/>
</dbReference>
<dbReference type="RefSeq" id="WP_262396497.1">
    <property type="nucleotide sequence ID" value="NZ_JACRTC010000001.1"/>
</dbReference>
<comment type="caution">
    <text evidence="3">The sequence shown here is derived from an EMBL/GenBank/DDBJ whole genome shotgun (WGS) entry which is preliminary data.</text>
</comment>
<dbReference type="GO" id="GO:0003700">
    <property type="term" value="F:DNA-binding transcription factor activity"/>
    <property type="evidence" value="ECO:0007669"/>
    <property type="project" value="TreeGrafter"/>
</dbReference>
<dbReference type="Pfam" id="PF07883">
    <property type="entry name" value="Cupin_2"/>
    <property type="match status" value="1"/>
</dbReference>
<dbReference type="PANTHER" id="PTHR46797:SF19">
    <property type="entry name" value="BLL2473 PROTEIN"/>
    <property type="match status" value="1"/>
</dbReference>
<feature type="domain" description="HTH cro/C1-type" evidence="2">
    <location>
        <begin position="12"/>
        <end position="66"/>
    </location>
</feature>